<keyword evidence="20" id="KW-1185">Reference proteome</keyword>
<protein>
    <recommendedName>
        <fullName evidence="13">8-oxo-dGTP diphosphatase</fullName>
        <ecNumber evidence="12">3.6.1.55</ecNumber>
    </recommendedName>
    <alternativeName>
        <fullName evidence="16">7,8-dihydro-8-oxoguanine-triphosphatase</fullName>
    </alternativeName>
    <alternativeName>
        <fullName evidence="15">Mutator protein MutT</fullName>
    </alternativeName>
    <alternativeName>
        <fullName evidence="14">dGTP pyrophosphohydrolase</fullName>
    </alternativeName>
</protein>
<evidence type="ECO:0000256" key="13">
    <source>
        <dbReference type="ARBA" id="ARBA00040794"/>
    </source>
</evidence>
<dbReference type="Pfam" id="PF00293">
    <property type="entry name" value="NUDIX"/>
    <property type="match status" value="1"/>
</dbReference>
<dbReference type="CDD" id="cd03425">
    <property type="entry name" value="NUDIX_MutT_NudA_like"/>
    <property type="match status" value="1"/>
</dbReference>
<evidence type="ECO:0000313" key="19">
    <source>
        <dbReference type="EMBL" id="GLR07197.1"/>
    </source>
</evidence>
<evidence type="ECO:0000256" key="9">
    <source>
        <dbReference type="ARBA" id="ARBA00023204"/>
    </source>
</evidence>
<evidence type="ECO:0000256" key="6">
    <source>
        <dbReference type="ARBA" id="ARBA00022763"/>
    </source>
</evidence>
<evidence type="ECO:0000256" key="11">
    <source>
        <dbReference type="ARBA" id="ARBA00036904"/>
    </source>
</evidence>
<dbReference type="EMBL" id="BSOE01000059">
    <property type="protein sequence ID" value="GLR07197.1"/>
    <property type="molecule type" value="Genomic_DNA"/>
</dbReference>
<keyword evidence="8" id="KW-0460">Magnesium</keyword>
<evidence type="ECO:0000256" key="14">
    <source>
        <dbReference type="ARBA" id="ARBA00041592"/>
    </source>
</evidence>
<dbReference type="InterPro" id="IPR000086">
    <property type="entry name" value="NUDIX_hydrolase_dom"/>
</dbReference>
<dbReference type="PANTHER" id="PTHR47707:SF1">
    <property type="entry name" value="NUDIX HYDROLASE FAMILY PROTEIN"/>
    <property type="match status" value="1"/>
</dbReference>
<reference evidence="20" key="1">
    <citation type="journal article" date="2019" name="Int. J. Syst. Evol. Microbiol.">
        <title>The Global Catalogue of Microorganisms (GCM) 10K type strain sequencing project: providing services to taxonomists for standard genome sequencing and annotation.</title>
        <authorList>
            <consortium name="The Broad Institute Genomics Platform"/>
            <consortium name="The Broad Institute Genome Sequencing Center for Infectious Disease"/>
            <person name="Wu L."/>
            <person name="Ma J."/>
        </authorList>
    </citation>
    <scope>NUCLEOTIDE SEQUENCE [LARGE SCALE GENOMIC DNA]</scope>
    <source>
        <strain evidence="20">NBRC 110633</strain>
    </source>
</reference>
<feature type="domain" description="Nudix hydrolase" evidence="18">
    <location>
        <begin position="3"/>
        <end position="130"/>
    </location>
</feature>
<dbReference type="InterPro" id="IPR047127">
    <property type="entry name" value="MutT-like"/>
</dbReference>
<comment type="caution">
    <text evidence="19">The sequence shown here is derived from an EMBL/GenBank/DDBJ whole genome shotgun (WGS) entry which is preliminary data.</text>
</comment>
<comment type="cofactor">
    <cofactor evidence="1">
        <name>Mg(2+)</name>
        <dbReference type="ChEBI" id="CHEBI:18420"/>
    </cofactor>
</comment>
<evidence type="ECO:0000256" key="16">
    <source>
        <dbReference type="ARBA" id="ARBA00042798"/>
    </source>
</evidence>
<comment type="catalytic activity">
    <reaction evidence="10">
        <text>8-oxo-dGTP + H2O = 8-oxo-dGMP + diphosphate + H(+)</text>
        <dbReference type="Rhea" id="RHEA:31575"/>
        <dbReference type="ChEBI" id="CHEBI:15377"/>
        <dbReference type="ChEBI" id="CHEBI:15378"/>
        <dbReference type="ChEBI" id="CHEBI:33019"/>
        <dbReference type="ChEBI" id="CHEBI:63224"/>
        <dbReference type="ChEBI" id="CHEBI:77896"/>
        <dbReference type="EC" id="3.6.1.55"/>
    </reaction>
</comment>
<dbReference type="SUPFAM" id="SSF55811">
    <property type="entry name" value="Nudix"/>
    <property type="match status" value="1"/>
</dbReference>
<evidence type="ECO:0000256" key="2">
    <source>
        <dbReference type="ARBA" id="ARBA00005582"/>
    </source>
</evidence>
<evidence type="ECO:0000256" key="7">
    <source>
        <dbReference type="ARBA" id="ARBA00022801"/>
    </source>
</evidence>
<dbReference type="PRINTS" id="PR00502">
    <property type="entry name" value="NUDIXFAMILY"/>
</dbReference>
<evidence type="ECO:0000256" key="8">
    <source>
        <dbReference type="ARBA" id="ARBA00022842"/>
    </source>
</evidence>
<keyword evidence="5" id="KW-0479">Metal-binding</keyword>
<dbReference type="PROSITE" id="PS00893">
    <property type="entry name" value="NUDIX_BOX"/>
    <property type="match status" value="1"/>
</dbReference>
<organism evidence="19 20">
    <name type="scientific">Vibrio hyugaensis</name>
    <dbReference type="NCBI Taxonomy" id="1534743"/>
    <lineage>
        <taxon>Bacteria</taxon>
        <taxon>Pseudomonadati</taxon>
        <taxon>Pseudomonadota</taxon>
        <taxon>Gammaproteobacteria</taxon>
        <taxon>Vibrionales</taxon>
        <taxon>Vibrionaceae</taxon>
        <taxon>Vibrio</taxon>
    </lineage>
</organism>
<dbReference type="EC" id="3.6.1.55" evidence="12"/>
<keyword evidence="9" id="KW-0234">DNA repair</keyword>
<comment type="similarity">
    <text evidence="2 17">Belongs to the Nudix hydrolase family.</text>
</comment>
<dbReference type="InterPro" id="IPR020084">
    <property type="entry name" value="NUDIX_hydrolase_CS"/>
</dbReference>
<keyword evidence="6" id="KW-0227">DNA damage</keyword>
<evidence type="ECO:0000313" key="20">
    <source>
        <dbReference type="Proteomes" id="UP001156669"/>
    </source>
</evidence>
<dbReference type="RefSeq" id="WP_045400116.1">
    <property type="nucleotide sequence ID" value="NZ_BBLD01000026.1"/>
</dbReference>
<evidence type="ECO:0000256" key="3">
    <source>
        <dbReference type="ARBA" id="ARBA00022457"/>
    </source>
</evidence>
<keyword evidence="7 17" id="KW-0378">Hydrolase</keyword>
<dbReference type="PANTHER" id="PTHR47707">
    <property type="entry name" value="8-OXO-DGTP DIPHOSPHATASE"/>
    <property type="match status" value="1"/>
</dbReference>
<gene>
    <name evidence="19" type="ORF">GCM10007906_47850</name>
</gene>
<proteinExistence type="inferred from homology"/>
<dbReference type="InterPro" id="IPR015797">
    <property type="entry name" value="NUDIX_hydrolase-like_dom_sf"/>
</dbReference>
<sequence>MAKKIEVVAAVIQHEGITLCVQRGPSKLAYIHEKFEFPGGKVEVGESRECAIKRELKEELHLSVEHVDYFMTVEHTYPDFHITMHAYLCPVENRKIVLTEHIDAQWLNREELPSLDWAEADVPIVEKLLRN</sequence>
<evidence type="ECO:0000256" key="5">
    <source>
        <dbReference type="ARBA" id="ARBA00022723"/>
    </source>
</evidence>
<dbReference type="Proteomes" id="UP001156669">
    <property type="component" value="Unassembled WGS sequence"/>
</dbReference>
<dbReference type="InterPro" id="IPR020476">
    <property type="entry name" value="Nudix_hydrolase"/>
</dbReference>
<evidence type="ECO:0000259" key="18">
    <source>
        <dbReference type="PROSITE" id="PS51462"/>
    </source>
</evidence>
<dbReference type="PROSITE" id="PS51462">
    <property type="entry name" value="NUDIX"/>
    <property type="match status" value="1"/>
</dbReference>
<evidence type="ECO:0000256" key="1">
    <source>
        <dbReference type="ARBA" id="ARBA00001946"/>
    </source>
</evidence>
<evidence type="ECO:0000256" key="4">
    <source>
        <dbReference type="ARBA" id="ARBA00022705"/>
    </source>
</evidence>
<accession>A0ABQ5Y995</accession>
<dbReference type="Gene3D" id="3.90.79.10">
    <property type="entry name" value="Nucleoside Triphosphate Pyrophosphohydrolase"/>
    <property type="match status" value="1"/>
</dbReference>
<evidence type="ECO:0000256" key="17">
    <source>
        <dbReference type="RuleBase" id="RU003476"/>
    </source>
</evidence>
<keyword evidence="4" id="KW-0235">DNA replication</keyword>
<evidence type="ECO:0000256" key="15">
    <source>
        <dbReference type="ARBA" id="ARBA00041979"/>
    </source>
</evidence>
<keyword evidence="3" id="KW-0515">Mutator protein</keyword>
<evidence type="ECO:0000256" key="10">
    <source>
        <dbReference type="ARBA" id="ARBA00035861"/>
    </source>
</evidence>
<name>A0ABQ5Y995_9VIBR</name>
<evidence type="ECO:0000256" key="12">
    <source>
        <dbReference type="ARBA" id="ARBA00038905"/>
    </source>
</evidence>
<comment type="catalytic activity">
    <reaction evidence="11">
        <text>8-oxo-GTP + H2O = 8-oxo-GMP + diphosphate + H(+)</text>
        <dbReference type="Rhea" id="RHEA:67616"/>
        <dbReference type="ChEBI" id="CHEBI:15377"/>
        <dbReference type="ChEBI" id="CHEBI:15378"/>
        <dbReference type="ChEBI" id="CHEBI:33019"/>
        <dbReference type="ChEBI" id="CHEBI:143553"/>
        <dbReference type="ChEBI" id="CHEBI:145694"/>
    </reaction>
</comment>